<dbReference type="InterPro" id="IPR033121">
    <property type="entry name" value="PEPTIDASE_A1"/>
</dbReference>
<evidence type="ECO:0000256" key="6">
    <source>
        <dbReference type="ARBA" id="ARBA00022801"/>
    </source>
</evidence>
<feature type="active site" evidence="9">
    <location>
        <position position="282"/>
    </location>
</feature>
<dbReference type="FunFam" id="2.40.70.10:FF:000027">
    <property type="entry name" value="Aspartic proteinase Asp1 isoform A"/>
    <property type="match status" value="1"/>
</dbReference>
<evidence type="ECO:0000256" key="7">
    <source>
        <dbReference type="ARBA" id="ARBA00068871"/>
    </source>
</evidence>
<evidence type="ECO:0000256" key="9">
    <source>
        <dbReference type="PIRSR" id="PIRSR601461-1"/>
    </source>
</evidence>
<evidence type="ECO:0000256" key="5">
    <source>
        <dbReference type="ARBA" id="ARBA00022750"/>
    </source>
</evidence>
<evidence type="ECO:0000256" key="4">
    <source>
        <dbReference type="ARBA" id="ARBA00022737"/>
    </source>
</evidence>
<dbReference type="InterPro" id="IPR032861">
    <property type="entry name" value="TAXi_N"/>
</dbReference>
<dbReference type="InterPro" id="IPR001461">
    <property type="entry name" value="Aspartic_peptidase_A1"/>
</dbReference>
<name>A0AA41VHD4_PAPNU</name>
<proteinExistence type="inferred from homology"/>
<dbReference type="EMBL" id="JAJJMA010221609">
    <property type="protein sequence ID" value="MCL7041245.1"/>
    <property type="molecule type" value="Genomic_DNA"/>
</dbReference>
<feature type="active site" evidence="9">
    <location>
        <position position="81"/>
    </location>
</feature>
<feature type="signal peptide" evidence="10">
    <location>
        <begin position="1"/>
        <end position="24"/>
    </location>
</feature>
<reference evidence="12" key="1">
    <citation type="submission" date="2022-03" db="EMBL/GenBank/DDBJ databases">
        <title>A functionally conserved STORR gene fusion in Papaver species that diverged 16.8 million years ago.</title>
        <authorList>
            <person name="Catania T."/>
        </authorList>
    </citation>
    <scope>NUCLEOTIDE SEQUENCE</scope>
    <source>
        <strain evidence="12">S-191538</strain>
    </source>
</reference>
<dbReference type="AlphaFoldDB" id="A0AA41VHD4"/>
<protein>
    <recommendedName>
        <fullName evidence="7">Aspartic proteinase Asp1</fullName>
    </recommendedName>
    <alternativeName>
        <fullName evidence="8">Nucellin-like protein</fullName>
    </alternativeName>
</protein>
<feature type="domain" description="Peptidase A1" evidence="11">
    <location>
        <begin position="63"/>
        <end position="414"/>
    </location>
</feature>
<evidence type="ECO:0000256" key="2">
    <source>
        <dbReference type="ARBA" id="ARBA00022670"/>
    </source>
</evidence>
<accession>A0AA41VHD4</accession>
<keyword evidence="6" id="KW-0378">Hydrolase</keyword>
<sequence>MKLKGYRKTMIMLALVLLVPPSGSFVAGNQQLIAPPLAATSANEVGSSVVFRVLGNVYPIGYYYVEINIGSLSTPYYLDIDTGSDLTWLHCDAPCEDCPKTPHPLYQLKKDSLVPCTESVCTSLHSNICDKPTDHECHYEIEYADQGASQGALVKDVIPICLANGTVYGSLLAIGCGYDQQGSNGTTSQTDGLLGLGKGKASFASQLQSLGLVQNVIAHCFSSNGGGFLSIGEHPVPSSGVVWTPMSRNSLFDESYYSPAGSTELYLGKQYIGVMDLQVIFDSGSSYSYFSSQAYTPLISSMMKDLAGKPLNITKEDNTLPICWSGAKPFTSFDDFKNYFSPVRLRIKNGWMSQVQVMEIPPESYMIVSRPHGNACLGILNGSEVELDDNIIGDNFFQDRMVIYDNEQQRIGWAPADCNKISGLFN</sequence>
<dbReference type="InterPro" id="IPR032799">
    <property type="entry name" value="TAXi_C"/>
</dbReference>
<dbReference type="Pfam" id="PF14541">
    <property type="entry name" value="TAXi_C"/>
    <property type="match status" value="1"/>
</dbReference>
<dbReference type="InterPro" id="IPR021109">
    <property type="entry name" value="Peptidase_aspartic_dom_sf"/>
</dbReference>
<dbReference type="GO" id="GO:0004190">
    <property type="term" value="F:aspartic-type endopeptidase activity"/>
    <property type="evidence" value="ECO:0007669"/>
    <property type="project" value="UniProtKB-KW"/>
</dbReference>
<dbReference type="Proteomes" id="UP001177140">
    <property type="component" value="Unassembled WGS sequence"/>
</dbReference>
<dbReference type="PROSITE" id="PS00141">
    <property type="entry name" value="ASP_PROTEASE"/>
    <property type="match status" value="2"/>
</dbReference>
<dbReference type="Gene3D" id="2.40.70.10">
    <property type="entry name" value="Acid Proteases"/>
    <property type="match status" value="2"/>
</dbReference>
<evidence type="ECO:0000256" key="10">
    <source>
        <dbReference type="SAM" id="SignalP"/>
    </source>
</evidence>
<dbReference type="SUPFAM" id="SSF50630">
    <property type="entry name" value="Acid proteases"/>
    <property type="match status" value="1"/>
</dbReference>
<keyword evidence="3 10" id="KW-0732">Signal</keyword>
<keyword evidence="13" id="KW-1185">Reference proteome</keyword>
<evidence type="ECO:0000256" key="8">
    <source>
        <dbReference type="ARBA" id="ARBA00077656"/>
    </source>
</evidence>
<dbReference type="FunFam" id="2.40.70.10:FF:000015">
    <property type="entry name" value="Aspartyl protease family protein"/>
    <property type="match status" value="1"/>
</dbReference>
<comment type="caution">
    <text evidence="12">The sequence shown here is derived from an EMBL/GenBank/DDBJ whole genome shotgun (WGS) entry which is preliminary data.</text>
</comment>
<dbReference type="PANTHER" id="PTHR13683">
    <property type="entry name" value="ASPARTYL PROTEASES"/>
    <property type="match status" value="1"/>
</dbReference>
<organism evidence="12 13">
    <name type="scientific">Papaver nudicaule</name>
    <name type="common">Iceland poppy</name>
    <dbReference type="NCBI Taxonomy" id="74823"/>
    <lineage>
        <taxon>Eukaryota</taxon>
        <taxon>Viridiplantae</taxon>
        <taxon>Streptophyta</taxon>
        <taxon>Embryophyta</taxon>
        <taxon>Tracheophyta</taxon>
        <taxon>Spermatophyta</taxon>
        <taxon>Magnoliopsida</taxon>
        <taxon>Ranunculales</taxon>
        <taxon>Papaveraceae</taxon>
        <taxon>Papaveroideae</taxon>
        <taxon>Papaver</taxon>
    </lineage>
</organism>
<dbReference type="Pfam" id="PF14543">
    <property type="entry name" value="TAXi_N"/>
    <property type="match status" value="1"/>
</dbReference>
<evidence type="ECO:0000256" key="3">
    <source>
        <dbReference type="ARBA" id="ARBA00022729"/>
    </source>
</evidence>
<evidence type="ECO:0000259" key="11">
    <source>
        <dbReference type="PROSITE" id="PS51767"/>
    </source>
</evidence>
<dbReference type="GO" id="GO:0006508">
    <property type="term" value="P:proteolysis"/>
    <property type="evidence" value="ECO:0007669"/>
    <property type="project" value="UniProtKB-KW"/>
</dbReference>
<evidence type="ECO:0000313" key="12">
    <source>
        <dbReference type="EMBL" id="MCL7041245.1"/>
    </source>
</evidence>
<keyword evidence="2" id="KW-0645">Protease</keyword>
<feature type="chain" id="PRO_5041370623" description="Aspartic proteinase Asp1" evidence="10">
    <location>
        <begin position="25"/>
        <end position="426"/>
    </location>
</feature>
<dbReference type="PROSITE" id="PS51767">
    <property type="entry name" value="PEPTIDASE_A1"/>
    <property type="match status" value="1"/>
</dbReference>
<evidence type="ECO:0000313" key="13">
    <source>
        <dbReference type="Proteomes" id="UP001177140"/>
    </source>
</evidence>
<keyword evidence="4" id="KW-0677">Repeat</keyword>
<keyword evidence="5" id="KW-0064">Aspartyl protease</keyword>
<gene>
    <name evidence="12" type="ORF">MKW94_023313</name>
</gene>
<comment type="similarity">
    <text evidence="1">Belongs to the peptidase A1 family.</text>
</comment>
<evidence type="ECO:0000256" key="1">
    <source>
        <dbReference type="ARBA" id="ARBA00007447"/>
    </source>
</evidence>
<dbReference type="InterPro" id="IPR001969">
    <property type="entry name" value="Aspartic_peptidase_AS"/>
</dbReference>
<dbReference type="PANTHER" id="PTHR13683:SF800">
    <property type="entry name" value="EUKARYOTIC ASPARTYL PROTEASE FAMILY PROTEIN"/>
    <property type="match status" value="1"/>
</dbReference>